<evidence type="ECO:0000256" key="1">
    <source>
        <dbReference type="ARBA" id="ARBA00022485"/>
    </source>
</evidence>
<evidence type="ECO:0000313" key="9">
    <source>
        <dbReference type="EMBL" id="KAA9367662.1"/>
    </source>
</evidence>
<dbReference type="SUPFAM" id="SSF55124">
    <property type="entry name" value="Nitrite/Sulfite reductase N-terminal domain-like"/>
    <property type="match status" value="2"/>
</dbReference>
<feature type="domain" description="Nitrite/Sulfite reductase ferredoxin-like" evidence="8">
    <location>
        <begin position="261"/>
        <end position="324"/>
    </location>
</feature>
<reference evidence="9 10" key="1">
    <citation type="submission" date="2019-09" db="EMBL/GenBank/DDBJ databases">
        <title>Biological control of the noxious weed angled onion (Allium triquetrum) thwarted by endophytic bacteria in Victoria, Australia.</title>
        <authorList>
            <person name="Tehranchian P."/>
            <person name="Adair R.J."/>
            <person name="Van T.H."/>
            <person name="Morrison P.D."/>
            <person name="Williams H."/>
            <person name="Lawrie A.C."/>
        </authorList>
    </citation>
    <scope>NUCLEOTIDE SEQUENCE [LARGE SCALE GENOMIC DNA]</scope>
    <source>
        <strain evidence="9 10">RPTAtOch1</strain>
    </source>
</reference>
<evidence type="ECO:0000313" key="10">
    <source>
        <dbReference type="Proteomes" id="UP000327108"/>
    </source>
</evidence>
<dbReference type="InterPro" id="IPR012798">
    <property type="entry name" value="Cbl_synth_CobG-like"/>
</dbReference>
<dbReference type="Proteomes" id="UP000327108">
    <property type="component" value="Unassembled WGS sequence"/>
</dbReference>
<dbReference type="InterPro" id="IPR006067">
    <property type="entry name" value="NO2/SO3_Rdtase_4Fe4S_dom"/>
</dbReference>
<keyword evidence="10" id="KW-1185">Reference proteome</keyword>
<accession>A0A5N1JU23</accession>
<proteinExistence type="predicted"/>
<dbReference type="Pfam" id="PF03460">
    <property type="entry name" value="NIR_SIR_ferr"/>
    <property type="match status" value="2"/>
</dbReference>
<dbReference type="InterPro" id="IPR051329">
    <property type="entry name" value="NIR_SIR_4Fe-4S"/>
</dbReference>
<dbReference type="EMBL" id="VYXQ01000011">
    <property type="protein sequence ID" value="KAA9367662.1"/>
    <property type="molecule type" value="Genomic_DNA"/>
</dbReference>
<dbReference type="EC" id="1.14.13.83" evidence="9"/>
<dbReference type="GO" id="GO:0046872">
    <property type="term" value="F:metal ion binding"/>
    <property type="evidence" value="ECO:0007669"/>
    <property type="project" value="UniProtKB-KW"/>
</dbReference>
<organism evidence="9 10">
    <name type="scientific">Ochrobactrum quorumnocens</name>
    <dbReference type="NCBI Taxonomy" id="271865"/>
    <lineage>
        <taxon>Bacteria</taxon>
        <taxon>Pseudomonadati</taxon>
        <taxon>Pseudomonadota</taxon>
        <taxon>Alphaproteobacteria</taxon>
        <taxon>Hyphomicrobiales</taxon>
        <taxon>Brucellaceae</taxon>
        <taxon>Brucella/Ochrobactrum group</taxon>
        <taxon>Ochrobactrum</taxon>
    </lineage>
</organism>
<feature type="domain" description="Nitrite/sulphite reductase 4Fe-4S" evidence="7">
    <location>
        <begin position="101"/>
        <end position="236"/>
    </location>
</feature>
<evidence type="ECO:0000256" key="3">
    <source>
        <dbReference type="ARBA" id="ARBA00022723"/>
    </source>
</evidence>
<name>A0A5N1JU23_9HYPH</name>
<dbReference type="Gene3D" id="3.90.480.10">
    <property type="entry name" value="Sulfite Reductase Hemoprotein,Domain 2"/>
    <property type="match status" value="1"/>
</dbReference>
<dbReference type="PANTHER" id="PTHR32439">
    <property type="entry name" value="FERREDOXIN--NITRITE REDUCTASE, CHLOROPLASTIC"/>
    <property type="match status" value="1"/>
</dbReference>
<gene>
    <name evidence="9" type="primary">cobG</name>
    <name evidence="9" type="ORF">F3W84_13160</name>
</gene>
<protein>
    <submittedName>
        <fullName evidence="9">Precorrin-3B synthase</fullName>
        <ecNumber evidence="9">1.14.13.83</ecNumber>
    </submittedName>
</protein>
<evidence type="ECO:0000256" key="5">
    <source>
        <dbReference type="ARBA" id="ARBA00023004"/>
    </source>
</evidence>
<evidence type="ECO:0000256" key="6">
    <source>
        <dbReference type="ARBA" id="ARBA00023014"/>
    </source>
</evidence>
<dbReference type="Gene3D" id="3.30.413.10">
    <property type="entry name" value="Sulfite Reductase Hemoprotein, domain 1"/>
    <property type="match status" value="2"/>
</dbReference>
<evidence type="ECO:0000256" key="2">
    <source>
        <dbReference type="ARBA" id="ARBA00022617"/>
    </source>
</evidence>
<dbReference type="GO" id="GO:0020037">
    <property type="term" value="F:heme binding"/>
    <property type="evidence" value="ECO:0007669"/>
    <property type="project" value="InterPro"/>
</dbReference>
<dbReference type="Pfam" id="PF01077">
    <property type="entry name" value="NIR_SIR"/>
    <property type="match status" value="1"/>
</dbReference>
<keyword evidence="6" id="KW-0411">Iron-sulfur</keyword>
<dbReference type="PANTHER" id="PTHR32439:SF9">
    <property type="entry name" value="BLR3264 PROTEIN"/>
    <property type="match status" value="1"/>
</dbReference>
<evidence type="ECO:0000256" key="4">
    <source>
        <dbReference type="ARBA" id="ARBA00023002"/>
    </source>
</evidence>
<keyword evidence="5" id="KW-0408">Iron</keyword>
<dbReference type="InterPro" id="IPR036136">
    <property type="entry name" value="Nit/Sulf_reduc_fer-like_dom_sf"/>
</dbReference>
<dbReference type="InterPro" id="IPR045854">
    <property type="entry name" value="NO2/SO3_Rdtase_4Fe4S_sf"/>
</dbReference>
<dbReference type="NCBIfam" id="TIGR02435">
    <property type="entry name" value="CobG"/>
    <property type="match status" value="1"/>
</dbReference>
<keyword evidence="4 9" id="KW-0560">Oxidoreductase</keyword>
<keyword evidence="3" id="KW-0479">Metal-binding</keyword>
<keyword evidence="1" id="KW-0004">4Fe-4S</keyword>
<comment type="caution">
    <text evidence="9">The sequence shown here is derived from an EMBL/GenBank/DDBJ whole genome shotgun (WGS) entry which is preliminary data.</text>
</comment>
<dbReference type="GO" id="GO:0043818">
    <property type="term" value="F:precorrin-3B synthase activity"/>
    <property type="evidence" value="ECO:0007669"/>
    <property type="project" value="UniProtKB-EC"/>
</dbReference>
<dbReference type="AlphaFoldDB" id="A0A5N1JU23"/>
<dbReference type="SUPFAM" id="SSF56014">
    <property type="entry name" value="Nitrite and sulphite reductase 4Fe-4S domain-like"/>
    <property type="match status" value="2"/>
</dbReference>
<evidence type="ECO:0000259" key="8">
    <source>
        <dbReference type="Pfam" id="PF03460"/>
    </source>
</evidence>
<dbReference type="InterPro" id="IPR005117">
    <property type="entry name" value="NiRdtase/SiRdtase_haem-b_fer"/>
</dbReference>
<sequence>MLSQQTAPTVPLRADRRNACPGLSRMVMAKDGAIARVKLPLGRINATEARSLAEIAKEFGNGTIELSIRSNIQIRGIAPSNWDKAITALYDAGFGADNPSADDIRNVMVSPTASIDRTQLADTSRLATSLLKMLEGTEKYHALSPKFSFQIDGGEDCAMISHTGDIWLSSLEGGAHYAVGLASSPDTPPVGTVAQAEALSLIEALLDLFQSLAATGVTRMKHLFETLPQEQFLRELPFELSPAPTWKRKPPKPFSWLGTHSQKGGHFYAGAMPLLGRLQTEQLHKLAQLAESANGGEIRLTPWQGVLLPNIEQADCNRITTTLDELGLATLPEAPQARLRACSGSAGCASALADTLTDAERLAGMLIAGNKQVHITGCAKSCAALSPLPHTLLARSNDHYDLFSQDSAGPLRFGQLLASNITIDEAAFILNARNL</sequence>
<dbReference type="RefSeq" id="WP_151093808.1">
    <property type="nucleotide sequence ID" value="NZ_VYXQ01000011.1"/>
</dbReference>
<evidence type="ECO:0000259" key="7">
    <source>
        <dbReference type="Pfam" id="PF01077"/>
    </source>
</evidence>
<keyword evidence="2" id="KW-0349">Heme</keyword>
<dbReference type="GO" id="GO:0051539">
    <property type="term" value="F:4 iron, 4 sulfur cluster binding"/>
    <property type="evidence" value="ECO:0007669"/>
    <property type="project" value="UniProtKB-KW"/>
</dbReference>
<feature type="domain" description="Nitrite/Sulfite reductase ferredoxin-like" evidence="8">
    <location>
        <begin position="31"/>
        <end position="89"/>
    </location>
</feature>